<keyword evidence="1" id="KW-0472">Membrane</keyword>
<gene>
    <name evidence="2" type="ORF">GCM10007301_00190</name>
</gene>
<evidence type="ECO:0000313" key="2">
    <source>
        <dbReference type="EMBL" id="GGF44584.1"/>
    </source>
</evidence>
<dbReference type="Proteomes" id="UP000606044">
    <property type="component" value="Unassembled WGS sequence"/>
</dbReference>
<accession>A0A917BJ32</accession>
<feature type="transmembrane region" description="Helical" evidence="1">
    <location>
        <begin position="186"/>
        <end position="213"/>
    </location>
</feature>
<reference evidence="2" key="2">
    <citation type="submission" date="2020-09" db="EMBL/GenBank/DDBJ databases">
        <authorList>
            <person name="Sun Q."/>
            <person name="Sedlacek I."/>
        </authorList>
    </citation>
    <scope>NUCLEOTIDE SEQUENCE</scope>
    <source>
        <strain evidence="2">CCM 7897</strain>
    </source>
</reference>
<protein>
    <recommendedName>
        <fullName evidence="4">Flagellar motor protein MotA</fullName>
    </recommendedName>
</protein>
<feature type="transmembrane region" description="Helical" evidence="1">
    <location>
        <begin position="16"/>
        <end position="36"/>
    </location>
</feature>
<sequence>MQRAVDPFLKVSSPRIFLVRIIVFLLLCAALSAVLYKQIVAAFMNNPGLNGVIFGVLAIGIILAIRQVARLFPEVEWVNSFRLADPGLAVSRAPTLLAPMAALLGDRMGRMAISQATMRSILDSIGTRLDEARDTARYLTGLLVFLGLLGTFWGLLETVSAIGGVISSLQGGGDSGSMFEEMKSGLSAPLAGMGISFSSSLFGLAGSLVLGFLDLQAGQAQNRFYTDLEDWLSTTVRDLDEGLSSGRSTPARPIPPPERETIDARPVTALLPPPGPALDLDPLVDAMARLEKTMTEAGSQRVTTAVAHLAESLQGLVTHMRSEQVVLKQMADTQGAQQADIKRLIDRLEKAIASEEASASGHGGH</sequence>
<name>A0A917BJ32_9HYPH</name>
<feature type="transmembrane region" description="Helical" evidence="1">
    <location>
        <begin position="138"/>
        <end position="166"/>
    </location>
</feature>
<comment type="caution">
    <text evidence="2">The sequence shown here is derived from an EMBL/GenBank/DDBJ whole genome shotgun (WGS) entry which is preliminary data.</text>
</comment>
<keyword evidence="3" id="KW-1185">Reference proteome</keyword>
<dbReference type="EMBL" id="BMCT01000001">
    <property type="protein sequence ID" value="GGF44584.1"/>
    <property type="molecule type" value="Genomic_DNA"/>
</dbReference>
<dbReference type="AlphaFoldDB" id="A0A917BJ32"/>
<evidence type="ECO:0000313" key="3">
    <source>
        <dbReference type="Proteomes" id="UP000606044"/>
    </source>
</evidence>
<keyword evidence="1" id="KW-1133">Transmembrane helix</keyword>
<keyword evidence="1" id="KW-0812">Transmembrane</keyword>
<reference evidence="2" key="1">
    <citation type="journal article" date="2014" name="Int. J. Syst. Evol. Microbiol.">
        <title>Complete genome sequence of Corynebacterium casei LMG S-19264T (=DSM 44701T), isolated from a smear-ripened cheese.</title>
        <authorList>
            <consortium name="US DOE Joint Genome Institute (JGI-PGF)"/>
            <person name="Walter F."/>
            <person name="Albersmeier A."/>
            <person name="Kalinowski J."/>
            <person name="Ruckert C."/>
        </authorList>
    </citation>
    <scope>NUCLEOTIDE SEQUENCE</scope>
    <source>
        <strain evidence="2">CCM 7897</strain>
    </source>
</reference>
<evidence type="ECO:0000256" key="1">
    <source>
        <dbReference type="SAM" id="Phobius"/>
    </source>
</evidence>
<proteinExistence type="predicted"/>
<feature type="transmembrane region" description="Helical" evidence="1">
    <location>
        <begin position="48"/>
        <end position="69"/>
    </location>
</feature>
<evidence type="ECO:0008006" key="4">
    <source>
        <dbReference type="Google" id="ProtNLM"/>
    </source>
</evidence>
<dbReference type="RefSeq" id="WP_188574253.1">
    <property type="nucleotide sequence ID" value="NZ_BMCT01000001.1"/>
</dbReference>
<organism evidence="2 3">
    <name type="scientific">Azorhizobium oxalatiphilum</name>
    <dbReference type="NCBI Taxonomy" id="980631"/>
    <lineage>
        <taxon>Bacteria</taxon>
        <taxon>Pseudomonadati</taxon>
        <taxon>Pseudomonadota</taxon>
        <taxon>Alphaproteobacteria</taxon>
        <taxon>Hyphomicrobiales</taxon>
        <taxon>Xanthobacteraceae</taxon>
        <taxon>Azorhizobium</taxon>
    </lineage>
</organism>